<feature type="signal peptide" evidence="1">
    <location>
        <begin position="1"/>
        <end position="18"/>
    </location>
</feature>
<evidence type="ECO:0000313" key="3">
    <source>
        <dbReference type="Proteomes" id="UP000009328"/>
    </source>
</evidence>
<sequence length="269" mass="30508">MNCLTLVVLLKFTLGIFAWDIVHSNQTEDHQYLNLVRCLAANEPTSNTTVGLDSNGILSFNIITSDTNHSDYVYNRCWNENANSTLTHFVINGSQNETFTNATHVSKVQDGHEMFGISRNPIPINDVAKNNLTKRQKYSNYYSMLVSEDKDTSCINNEQIDTVTDVCQDDQLVSLHSFNGINPNAGSLRLTVWPHHSCNKGDYESYTITPGSYTGCIKKTIFSWWGTLFEDECYNMQKACMNTYLEHWDGKYHPGQTIHGVGKHFGHYP</sequence>
<organism evidence="2 3">
    <name type="scientific">Wickerhamomyces ciferrii (strain ATCC 14091 / BCRC 22168 / CBS 111 / JCM 3599 / NBRC 0793 / NRRL Y-1031 F-60-10)</name>
    <name type="common">Yeast</name>
    <name type="synonym">Pichia ciferrii</name>
    <dbReference type="NCBI Taxonomy" id="1206466"/>
    <lineage>
        <taxon>Eukaryota</taxon>
        <taxon>Fungi</taxon>
        <taxon>Dikarya</taxon>
        <taxon>Ascomycota</taxon>
        <taxon>Saccharomycotina</taxon>
        <taxon>Saccharomycetes</taxon>
        <taxon>Phaffomycetales</taxon>
        <taxon>Wickerhamomycetaceae</taxon>
        <taxon>Wickerhamomyces</taxon>
    </lineage>
</organism>
<dbReference type="AlphaFoldDB" id="K0KWX3"/>
<dbReference type="Proteomes" id="UP000009328">
    <property type="component" value="Unassembled WGS sequence"/>
</dbReference>
<dbReference type="EMBL" id="CAIF01000203">
    <property type="protein sequence ID" value="CCH45598.1"/>
    <property type="molecule type" value="Genomic_DNA"/>
</dbReference>
<reference evidence="2 3" key="1">
    <citation type="journal article" date="2012" name="Eukaryot. Cell">
        <title>Draft genome sequence of Wickerhamomyces ciferrii NRRL Y-1031 F-60-10.</title>
        <authorList>
            <person name="Schneider J."/>
            <person name="Andrea H."/>
            <person name="Blom J."/>
            <person name="Jaenicke S."/>
            <person name="Ruckert C."/>
            <person name="Schorsch C."/>
            <person name="Szczepanowski R."/>
            <person name="Farwick M."/>
            <person name="Goesmann A."/>
            <person name="Puhler A."/>
            <person name="Schaffer S."/>
            <person name="Tauch A."/>
            <person name="Kohler T."/>
            <person name="Brinkrolf K."/>
        </authorList>
    </citation>
    <scope>NUCLEOTIDE SEQUENCE [LARGE SCALE GENOMIC DNA]</scope>
    <source>
        <strain evidence="3">ATCC 14091 / BCRC 22168 / CBS 111 / JCM 3599 / NBRC 0793 / NRRL Y-1031 F-60-10</strain>
    </source>
</reference>
<gene>
    <name evidence="2" type="ORF">BN7_5181</name>
</gene>
<evidence type="ECO:0000256" key="1">
    <source>
        <dbReference type="SAM" id="SignalP"/>
    </source>
</evidence>
<feature type="chain" id="PRO_5003836547" evidence="1">
    <location>
        <begin position="19"/>
        <end position="269"/>
    </location>
</feature>
<protein>
    <submittedName>
        <fullName evidence="2">Secreted protein</fullName>
    </submittedName>
</protein>
<dbReference type="InParanoid" id="K0KWX3"/>
<accession>K0KWX3</accession>
<keyword evidence="3" id="KW-1185">Reference proteome</keyword>
<keyword evidence="1" id="KW-0732">Signal</keyword>
<dbReference type="eggNOG" id="ENOG502SUNT">
    <property type="taxonomic scope" value="Eukaryota"/>
</dbReference>
<comment type="caution">
    <text evidence="2">The sequence shown here is derived from an EMBL/GenBank/DDBJ whole genome shotgun (WGS) entry which is preliminary data.</text>
</comment>
<evidence type="ECO:0000313" key="2">
    <source>
        <dbReference type="EMBL" id="CCH45598.1"/>
    </source>
</evidence>
<dbReference type="HOGENOM" id="CLU_1046643_0_0_1"/>
<name>K0KWX3_WICCF</name>
<proteinExistence type="predicted"/>